<dbReference type="PANTHER" id="PTHR43767:SF7">
    <property type="entry name" value="MEDIUM_LONG-CHAIN-FATTY-ACID--COA LIGASE FADD8"/>
    <property type="match status" value="1"/>
</dbReference>
<dbReference type="InterPro" id="IPR045851">
    <property type="entry name" value="AMP-bd_C_sf"/>
</dbReference>
<dbReference type="RefSeq" id="WP_166261596.1">
    <property type="nucleotide sequence ID" value="NZ_JAAMOW010000012.1"/>
</dbReference>
<dbReference type="Pfam" id="PF00501">
    <property type="entry name" value="AMP-binding"/>
    <property type="match status" value="1"/>
</dbReference>
<evidence type="ECO:0000259" key="2">
    <source>
        <dbReference type="Pfam" id="PF13193"/>
    </source>
</evidence>
<proteinExistence type="predicted"/>
<accession>A0A6M2BWG9</accession>
<dbReference type="InterPro" id="IPR025110">
    <property type="entry name" value="AMP-bd_C"/>
</dbReference>
<protein>
    <submittedName>
        <fullName evidence="3">AMP-binding protein</fullName>
    </submittedName>
</protein>
<evidence type="ECO:0000259" key="1">
    <source>
        <dbReference type="Pfam" id="PF00501"/>
    </source>
</evidence>
<dbReference type="Gene3D" id="3.40.50.12780">
    <property type="entry name" value="N-terminal domain of ligase-like"/>
    <property type="match status" value="1"/>
</dbReference>
<gene>
    <name evidence="3" type="ORF">G7Y85_19635</name>
</gene>
<evidence type="ECO:0000313" key="3">
    <source>
        <dbReference type="EMBL" id="NGY06992.1"/>
    </source>
</evidence>
<feature type="domain" description="AMP-binding enzyme C-terminal" evidence="2">
    <location>
        <begin position="430"/>
        <end position="505"/>
    </location>
</feature>
<reference evidence="3 4" key="1">
    <citation type="journal article" date="2014" name="Int. J. Syst. Evol. Microbiol.">
        <title>Solimonas terrae sp. nov., isolated from soil.</title>
        <authorList>
            <person name="Kim S.J."/>
            <person name="Moon J.Y."/>
            <person name="Weon H.Y."/>
            <person name="Ahn J.H."/>
            <person name="Chen W.M."/>
            <person name="Kwon S.W."/>
        </authorList>
    </citation>
    <scope>NUCLEOTIDE SEQUENCE [LARGE SCALE GENOMIC DNA]</scope>
    <source>
        <strain evidence="3 4">KIS83-12</strain>
    </source>
</reference>
<dbReference type="AlphaFoldDB" id="A0A6M2BWG9"/>
<dbReference type="PANTHER" id="PTHR43767">
    <property type="entry name" value="LONG-CHAIN-FATTY-ACID--COA LIGASE"/>
    <property type="match status" value="1"/>
</dbReference>
<keyword evidence="4" id="KW-1185">Reference proteome</keyword>
<dbReference type="Pfam" id="PF13193">
    <property type="entry name" value="AMP-binding_C"/>
    <property type="match status" value="1"/>
</dbReference>
<dbReference type="Proteomes" id="UP000472676">
    <property type="component" value="Unassembled WGS sequence"/>
</dbReference>
<name>A0A6M2BWG9_9GAMM</name>
<sequence>MTAAGTELYQGAYQPQILVHALSYDLDRPLIYVGEQVISARAFRDLVSQYLQALQSLGLGRGAKIGVLASNRPEVLCITSACLLGEFVLVPLHPLGSLDDHSYLIADSAMDALVIDAPAFAERGAALAELAPTLKLLTLGPARSGTDLAALATRMQPAPLIAPQTNGDEPYRLSYSGGTTGKPKAVVGTHRIGIAVLNIQLAEWEWPSQIRQLMCAPLSHAGAAMFLPTLLRGGSLVILPGFDPIRVMEAIQKHRITCALLVPTMIYALLDHPRLGDFDLSSLETIFYGASAMSPTRLREGIQRLGPIFFQFYGQVEAPMTVCVLRRAEHDVDSPERLASCGRPVPWVQVDLLDDEMRPVPHGEPGEICVRGTLVMSGYHQRPEQTAEAFAGGWLHTGDVAIRDPQGFLRIVDRKKDMIVTGGFNVYPREVEDVLGSHPAVSANAVIGIPDAHWGEAVTAVVVLRHGMEPCADELRALVRERKGSVQTPKSIFFVDALPLTPVGKPDKKALRAHYGNPQQKAAAA</sequence>
<dbReference type="InterPro" id="IPR000873">
    <property type="entry name" value="AMP-dep_synth/lig_dom"/>
</dbReference>
<dbReference type="SUPFAM" id="SSF56801">
    <property type="entry name" value="Acetyl-CoA synthetase-like"/>
    <property type="match status" value="1"/>
</dbReference>
<dbReference type="InterPro" id="IPR020845">
    <property type="entry name" value="AMP-binding_CS"/>
</dbReference>
<dbReference type="GO" id="GO:0016877">
    <property type="term" value="F:ligase activity, forming carbon-sulfur bonds"/>
    <property type="evidence" value="ECO:0007669"/>
    <property type="project" value="UniProtKB-ARBA"/>
</dbReference>
<evidence type="ECO:0000313" key="4">
    <source>
        <dbReference type="Proteomes" id="UP000472676"/>
    </source>
</evidence>
<dbReference type="Gene3D" id="3.30.300.30">
    <property type="match status" value="1"/>
</dbReference>
<organism evidence="3 4">
    <name type="scientific">Solimonas terrae</name>
    <dbReference type="NCBI Taxonomy" id="1396819"/>
    <lineage>
        <taxon>Bacteria</taxon>
        <taxon>Pseudomonadati</taxon>
        <taxon>Pseudomonadota</taxon>
        <taxon>Gammaproteobacteria</taxon>
        <taxon>Nevskiales</taxon>
        <taxon>Nevskiaceae</taxon>
        <taxon>Solimonas</taxon>
    </lineage>
</organism>
<dbReference type="InterPro" id="IPR050237">
    <property type="entry name" value="ATP-dep_AMP-bd_enzyme"/>
</dbReference>
<comment type="caution">
    <text evidence="3">The sequence shown here is derived from an EMBL/GenBank/DDBJ whole genome shotgun (WGS) entry which is preliminary data.</text>
</comment>
<dbReference type="PROSITE" id="PS00455">
    <property type="entry name" value="AMP_BINDING"/>
    <property type="match status" value="1"/>
</dbReference>
<dbReference type="EMBL" id="JAAMOW010000012">
    <property type="protein sequence ID" value="NGY06992.1"/>
    <property type="molecule type" value="Genomic_DNA"/>
</dbReference>
<dbReference type="InterPro" id="IPR042099">
    <property type="entry name" value="ANL_N_sf"/>
</dbReference>
<feature type="domain" description="AMP-dependent synthetase/ligase" evidence="1">
    <location>
        <begin position="27"/>
        <end position="380"/>
    </location>
</feature>